<dbReference type="GO" id="GO:0051059">
    <property type="term" value="F:NF-kappaB binding"/>
    <property type="evidence" value="ECO:0007669"/>
    <property type="project" value="TreeGrafter"/>
</dbReference>
<dbReference type="GO" id="GO:0005829">
    <property type="term" value="C:cytosol"/>
    <property type="evidence" value="ECO:0007669"/>
    <property type="project" value="TreeGrafter"/>
</dbReference>
<dbReference type="AlphaFoldDB" id="K1R0G4"/>
<evidence type="ECO:0000256" key="3">
    <source>
        <dbReference type="ARBA" id="ARBA00038439"/>
    </source>
</evidence>
<dbReference type="GO" id="GO:0071356">
    <property type="term" value="P:cellular response to tumor necrosis factor"/>
    <property type="evidence" value="ECO:0007669"/>
    <property type="project" value="TreeGrafter"/>
</dbReference>
<dbReference type="Gene3D" id="1.25.40.20">
    <property type="entry name" value="Ankyrin repeat-containing domain"/>
    <property type="match status" value="2"/>
</dbReference>
<dbReference type="PANTHER" id="PTHR46680:SF1">
    <property type="entry name" value="NF-KAPPA-B INHIBITOR ALPHA"/>
    <property type="match status" value="1"/>
</dbReference>
<dbReference type="Pfam" id="PF12796">
    <property type="entry name" value="Ank_2"/>
    <property type="match status" value="1"/>
</dbReference>
<evidence type="ECO:0000256" key="5">
    <source>
        <dbReference type="ARBA" id="ARBA00041987"/>
    </source>
</evidence>
<organism evidence="8">
    <name type="scientific">Magallana gigas</name>
    <name type="common">Pacific oyster</name>
    <name type="synonym">Crassostrea gigas</name>
    <dbReference type="NCBI Taxonomy" id="29159"/>
    <lineage>
        <taxon>Eukaryota</taxon>
        <taxon>Metazoa</taxon>
        <taxon>Spiralia</taxon>
        <taxon>Lophotrochozoa</taxon>
        <taxon>Mollusca</taxon>
        <taxon>Bivalvia</taxon>
        <taxon>Autobranchia</taxon>
        <taxon>Pteriomorphia</taxon>
        <taxon>Ostreida</taxon>
        <taxon>Ostreoidea</taxon>
        <taxon>Ostreidae</taxon>
        <taxon>Magallana</taxon>
    </lineage>
</organism>
<feature type="domain" description="SOCS box" evidence="7">
    <location>
        <begin position="340"/>
        <end position="388"/>
    </location>
</feature>
<evidence type="ECO:0000313" key="8">
    <source>
        <dbReference type="EMBL" id="EKC27186.1"/>
    </source>
</evidence>
<name>K1R0G4_MAGGI</name>
<dbReference type="PROSITE" id="PS50225">
    <property type="entry name" value="SOCS"/>
    <property type="match status" value="1"/>
</dbReference>
<comment type="function">
    <text evidence="6">Inhibits the activity of dimeric NF-kappa-B/REL complexes by trapping REL (RELA/p65 and NFKB1/p50) dimers in the cytoplasm by masking their nuclear localization signals. On cellular stimulation by immune and pro-inflammatory responses, becomes phosphorylated promoting ubiquitination and degradation, enabling the dimeric RELA to translocate to the nucleus and activate transcription.</text>
</comment>
<dbReference type="PANTHER" id="PTHR46680">
    <property type="entry name" value="NF-KAPPA-B INHIBITOR ALPHA"/>
    <property type="match status" value="1"/>
</dbReference>
<dbReference type="Pfam" id="PF00023">
    <property type="entry name" value="Ank"/>
    <property type="match status" value="1"/>
</dbReference>
<comment type="similarity">
    <text evidence="3">Belongs to the NF-kappa-B inhibitor family.</text>
</comment>
<evidence type="ECO:0000259" key="7">
    <source>
        <dbReference type="PROSITE" id="PS50225"/>
    </source>
</evidence>
<keyword evidence="2" id="KW-0040">ANK repeat</keyword>
<evidence type="ECO:0000256" key="1">
    <source>
        <dbReference type="ARBA" id="ARBA00022737"/>
    </source>
</evidence>
<dbReference type="GO" id="GO:0034142">
    <property type="term" value="P:toll-like receptor 4 signaling pathway"/>
    <property type="evidence" value="ECO:0007669"/>
    <property type="project" value="TreeGrafter"/>
</dbReference>
<dbReference type="HOGENOM" id="CLU_776808_0_0_1"/>
<evidence type="ECO:0000256" key="4">
    <source>
        <dbReference type="ARBA" id="ARBA00041123"/>
    </source>
</evidence>
<dbReference type="InterPro" id="IPR051070">
    <property type="entry name" value="NF-kappa-B_inhibitor"/>
</dbReference>
<keyword evidence="1" id="KW-0677">Repeat</keyword>
<dbReference type="InParanoid" id="K1R0G4"/>
<dbReference type="InterPro" id="IPR036770">
    <property type="entry name" value="Ankyrin_rpt-contain_sf"/>
</dbReference>
<evidence type="ECO:0000256" key="6">
    <source>
        <dbReference type="ARBA" id="ARBA00045368"/>
    </source>
</evidence>
<evidence type="ECO:0000256" key="2">
    <source>
        <dbReference type="ARBA" id="ARBA00023043"/>
    </source>
</evidence>
<dbReference type="PROSITE" id="PS50088">
    <property type="entry name" value="ANK_REPEAT"/>
    <property type="match status" value="1"/>
</dbReference>
<gene>
    <name evidence="8" type="ORF">CGI_10015416</name>
</gene>
<sequence>MVWEEAGVPGVPGENPCVQAGDCHTLSHTTTFDHNSTQTCKDMAKLRDLREEIREVQRDRDFSLKCKISTSQYQILESVRAKNVEKFKSIVNRGESPNFRTDTGDTLLHIVVGMGCSKACMEMLRTLVYMDMPLDATDRFGQTPLHIAAEKSMEMVTVLLEAGASVNIEDNAGRTALLHACSSSCEEAVAIVHCLLDRNANIFAQDQDGHTALHCLCLSRLNMTTRIELAYKLLYAGLSATVPDKIGKMALCHEISRALQPRHKNPKSQQSALLIRTLVKAGSNFNPRSTQHRGFLKHVLNLYSDSYHVHLVNEFEPVLSLTSIKKLLEIIPDDDENYQQLVMSLRRISHKIQTLKFMSRNAVRTELKGKVLIKVDYLPLPRTLKNYVLLEDE</sequence>
<dbReference type="EMBL" id="JH819086">
    <property type="protein sequence ID" value="EKC27186.1"/>
    <property type="molecule type" value="Genomic_DNA"/>
</dbReference>
<accession>K1R0G4</accession>
<dbReference type="SUPFAM" id="SSF48403">
    <property type="entry name" value="Ankyrin repeat"/>
    <property type="match status" value="1"/>
</dbReference>
<dbReference type="InterPro" id="IPR002110">
    <property type="entry name" value="Ankyrin_rpt"/>
</dbReference>
<dbReference type="SMART" id="SM00248">
    <property type="entry name" value="ANK"/>
    <property type="match status" value="4"/>
</dbReference>
<dbReference type="PROSITE" id="PS50297">
    <property type="entry name" value="ANK_REP_REGION"/>
    <property type="match status" value="1"/>
</dbReference>
<proteinExistence type="inferred from homology"/>
<dbReference type="InterPro" id="IPR001496">
    <property type="entry name" value="SOCS_box"/>
</dbReference>
<reference evidence="8" key="1">
    <citation type="journal article" date="2012" name="Nature">
        <title>The oyster genome reveals stress adaptation and complexity of shell formation.</title>
        <authorList>
            <person name="Zhang G."/>
            <person name="Fang X."/>
            <person name="Guo X."/>
            <person name="Li L."/>
            <person name="Luo R."/>
            <person name="Xu F."/>
            <person name="Yang P."/>
            <person name="Zhang L."/>
            <person name="Wang X."/>
            <person name="Qi H."/>
            <person name="Xiong Z."/>
            <person name="Que H."/>
            <person name="Xie Y."/>
            <person name="Holland P.W."/>
            <person name="Paps J."/>
            <person name="Zhu Y."/>
            <person name="Wu F."/>
            <person name="Chen Y."/>
            <person name="Wang J."/>
            <person name="Peng C."/>
            <person name="Meng J."/>
            <person name="Yang L."/>
            <person name="Liu J."/>
            <person name="Wen B."/>
            <person name="Zhang N."/>
            <person name="Huang Z."/>
            <person name="Zhu Q."/>
            <person name="Feng Y."/>
            <person name="Mount A."/>
            <person name="Hedgecock D."/>
            <person name="Xu Z."/>
            <person name="Liu Y."/>
            <person name="Domazet-Loso T."/>
            <person name="Du Y."/>
            <person name="Sun X."/>
            <person name="Zhang S."/>
            <person name="Liu B."/>
            <person name="Cheng P."/>
            <person name="Jiang X."/>
            <person name="Li J."/>
            <person name="Fan D."/>
            <person name="Wang W."/>
            <person name="Fu W."/>
            <person name="Wang T."/>
            <person name="Wang B."/>
            <person name="Zhang J."/>
            <person name="Peng Z."/>
            <person name="Li Y."/>
            <person name="Li N."/>
            <person name="Wang J."/>
            <person name="Chen M."/>
            <person name="He Y."/>
            <person name="Tan F."/>
            <person name="Song X."/>
            <person name="Zheng Q."/>
            <person name="Huang R."/>
            <person name="Yang H."/>
            <person name="Du X."/>
            <person name="Chen L."/>
            <person name="Yang M."/>
            <person name="Gaffney P.M."/>
            <person name="Wang S."/>
            <person name="Luo L."/>
            <person name="She Z."/>
            <person name="Ming Y."/>
            <person name="Huang W."/>
            <person name="Zhang S."/>
            <person name="Huang B."/>
            <person name="Zhang Y."/>
            <person name="Qu T."/>
            <person name="Ni P."/>
            <person name="Miao G."/>
            <person name="Wang J."/>
            <person name="Wang Q."/>
            <person name="Steinberg C.E."/>
            <person name="Wang H."/>
            <person name="Li N."/>
            <person name="Qian L."/>
            <person name="Zhang G."/>
            <person name="Li Y."/>
            <person name="Yang H."/>
            <person name="Liu X."/>
            <person name="Wang J."/>
            <person name="Yin Y."/>
            <person name="Wang J."/>
        </authorList>
    </citation>
    <scope>NUCLEOTIDE SEQUENCE [LARGE SCALE GENOMIC DNA]</scope>
    <source>
        <strain evidence="8">05x7-T-G4-1.051#20</strain>
    </source>
</reference>
<protein>
    <recommendedName>
        <fullName evidence="4">NF-kappa-B inhibitor alpha</fullName>
    </recommendedName>
    <alternativeName>
        <fullName evidence="5">I-kappa-B-alpha</fullName>
    </alternativeName>
</protein>